<proteinExistence type="predicted"/>
<dbReference type="EMBL" id="JACAZI010000016">
    <property type="protein sequence ID" value="KAF7343262.1"/>
    <property type="molecule type" value="Genomic_DNA"/>
</dbReference>
<comment type="caution">
    <text evidence="1">The sequence shown here is derived from an EMBL/GenBank/DDBJ whole genome shotgun (WGS) entry which is preliminary data.</text>
</comment>
<organism evidence="1 2">
    <name type="scientific">Mycena venus</name>
    <dbReference type="NCBI Taxonomy" id="2733690"/>
    <lineage>
        <taxon>Eukaryota</taxon>
        <taxon>Fungi</taxon>
        <taxon>Dikarya</taxon>
        <taxon>Basidiomycota</taxon>
        <taxon>Agaricomycotina</taxon>
        <taxon>Agaricomycetes</taxon>
        <taxon>Agaricomycetidae</taxon>
        <taxon>Agaricales</taxon>
        <taxon>Marasmiineae</taxon>
        <taxon>Mycenaceae</taxon>
        <taxon>Mycena</taxon>
    </lineage>
</organism>
<dbReference type="OrthoDB" id="5429442at2759"/>
<gene>
    <name evidence="1" type="ORF">MVEN_01758100</name>
</gene>
<dbReference type="Proteomes" id="UP000620124">
    <property type="component" value="Unassembled WGS sequence"/>
</dbReference>
<dbReference type="AlphaFoldDB" id="A0A8H6XLJ9"/>
<evidence type="ECO:0000313" key="1">
    <source>
        <dbReference type="EMBL" id="KAF7343262.1"/>
    </source>
</evidence>
<sequence length="1088" mass="123676">MCPGDNSATLSARYLNAQLSAMWQNAVECVGHEGKKTTVDLRSTEYDKHKYTRSLAQFHFAGTRSPRGSILKEKLFFDGTFGEPRLEFICNHEVALYLKLKKGHFNKVYPTKATVNGYKSNTRDNVIFEGLEVAFRLKFSRSNLSGKDSRIGNGSSLLIQMMILDFASAQMVLFKSGLPIDSTDSLEWYLKKYLAFLQNAGHHVRFDLPDFDDDQYKLKINYSLATRALEHEELCTNVAVHGISEAKINDFLRETWLDVVSKAQGSCGESPDRLSTCLTEIQSTWIGNLDSHFHLRFSPPRVKALCKHEVILYFTAAEVHFFGSEDFSCEPINSFVDWEFAFIVDVLEDKVGEASSLKLDLTTARFCQHLSTTLAQEIHIHFTHIINFLEDQYMELLAIYGMHCLYYPGGYRGDSEAPGFSDISEDESEWKRVEEVEDGGRSSGTIVWSETLKKMVLYGYDHMVAVSEASINALFHSLRKASLKSRGCLAEWLYKDKFRAEFSAIRVKLLSGDKALVTFTVDDGHITLKDKHRKYDFTSWTISYEVDIKMVDQIDLHCNEGWLTHFANSILGRHGHHETHSTVKHIILDFASAKYVYKHSSMPGIWNGGSLSAVDRLQSFIYYMRKYLDELSFSGHNIIHSTPIFPHTHQFGLTSASFQIVSKNIVTVANCMFNREAPVIMVLGMMCGRPLLSQPISWGHGWVIPWRQSRLLARLEMVNRRTTVVPRFPRENEEEWKVYLTTWDHHRYRKNKQCNWKKVENSNPGWLEYGWEHRDEWSYEHEGTREDASAYSVLCHTKNRLCIPTMYRPRSMEIILRGESVLRLKRKNDKENWSKRSSAKWSVKINVHSEPSGLRVAIADEVQPVFDKTESEGKWDINTHKLLQEHLPRVVDIKEVIQELKQVFEGAWDYSCAGLKSYSLTSPVFTQNGDLIVQLGDFTEASSTKTITSAATSASKRTLLDRVKGAVGYTAPHTPLLKSTDSYLTTSSASISPLLTPPAVDADYHPLLADGSDEHTTMELPKVLETKIKAEKRNKTGTSKYAPVPNMELSKVAPPVSRDERRAGSYPVGVLSAPGKGIKHLFCCSIRV</sequence>
<protein>
    <submittedName>
        <fullName evidence="1">Uncharacterized protein</fullName>
    </submittedName>
</protein>
<evidence type="ECO:0000313" key="2">
    <source>
        <dbReference type="Proteomes" id="UP000620124"/>
    </source>
</evidence>
<reference evidence="1" key="1">
    <citation type="submission" date="2020-05" db="EMBL/GenBank/DDBJ databases">
        <title>Mycena genomes resolve the evolution of fungal bioluminescence.</title>
        <authorList>
            <person name="Tsai I.J."/>
        </authorList>
    </citation>
    <scope>NUCLEOTIDE SEQUENCE</scope>
    <source>
        <strain evidence="1">CCC161011</strain>
    </source>
</reference>
<name>A0A8H6XLJ9_9AGAR</name>
<keyword evidence="2" id="KW-1185">Reference proteome</keyword>
<accession>A0A8H6XLJ9</accession>